<gene>
    <name evidence="1" type="ORF">WN51_04862</name>
</gene>
<proteinExistence type="predicted"/>
<reference evidence="1 2" key="1">
    <citation type="submission" date="2015-07" db="EMBL/GenBank/DDBJ databases">
        <title>The genome of Melipona quadrifasciata.</title>
        <authorList>
            <person name="Pan H."/>
            <person name="Kapheim K."/>
        </authorList>
    </citation>
    <scope>NUCLEOTIDE SEQUENCE [LARGE SCALE GENOMIC DNA]</scope>
    <source>
        <strain evidence="1">0111107301</strain>
        <tissue evidence="1">Whole body</tissue>
    </source>
</reference>
<dbReference type="EMBL" id="KQ435876">
    <property type="protein sequence ID" value="KOX70122.1"/>
    <property type="molecule type" value="Genomic_DNA"/>
</dbReference>
<accession>A0A0N0BDG2</accession>
<evidence type="ECO:0000313" key="2">
    <source>
        <dbReference type="Proteomes" id="UP000053105"/>
    </source>
</evidence>
<organism evidence="1 2">
    <name type="scientific">Melipona quadrifasciata</name>
    <dbReference type="NCBI Taxonomy" id="166423"/>
    <lineage>
        <taxon>Eukaryota</taxon>
        <taxon>Metazoa</taxon>
        <taxon>Ecdysozoa</taxon>
        <taxon>Arthropoda</taxon>
        <taxon>Hexapoda</taxon>
        <taxon>Insecta</taxon>
        <taxon>Pterygota</taxon>
        <taxon>Neoptera</taxon>
        <taxon>Endopterygota</taxon>
        <taxon>Hymenoptera</taxon>
        <taxon>Apocrita</taxon>
        <taxon>Aculeata</taxon>
        <taxon>Apoidea</taxon>
        <taxon>Anthophila</taxon>
        <taxon>Apidae</taxon>
        <taxon>Melipona</taxon>
    </lineage>
</organism>
<dbReference type="AlphaFoldDB" id="A0A0N0BDG2"/>
<keyword evidence="2" id="KW-1185">Reference proteome</keyword>
<protein>
    <submittedName>
        <fullName evidence="1">Uncharacterized protein</fullName>
    </submittedName>
</protein>
<dbReference type="Proteomes" id="UP000053105">
    <property type="component" value="Unassembled WGS sequence"/>
</dbReference>
<sequence>MVVSAKLLSLRKFVRNSSNSKQRNYSGCKIEDKTVEDKNDFSVGNPENQASSGATLMQRKLAIEATKYLVQKTIVIVHAIQDDCSYVVTMLVATSASYEYYKWATNVLHMSDLQQDYST</sequence>
<name>A0A0N0BDG2_9HYME</name>
<evidence type="ECO:0000313" key="1">
    <source>
        <dbReference type="EMBL" id="KOX70122.1"/>
    </source>
</evidence>